<protein>
    <submittedName>
        <fullName evidence="2">2,5-dihydroxypyridine 5,6-dioxygenase</fullName>
    </submittedName>
</protein>
<dbReference type="EMBL" id="VFPA01000001">
    <property type="protein sequence ID" value="TQM13331.1"/>
    <property type="molecule type" value="Genomic_DNA"/>
</dbReference>
<sequence>MFELAGAEVGELFAKEFELCALNSKENVVVLAESASRPDYVAAAFGAAQRHGAAVATVTLPAGSPVPLPSVRTGTGYGLVSLDSNRPVLDLLKAADFVMDLTMEGFIHAPVMSEILSAGTRILYACEPPEILARNMSTPDDKREAQAAVRRIADASTMTVTSAAGTHLTADLTDSHPGYQCGFTDDPGRWDHWPSKMVLCWPDNEHVSGKLVLEPNDIIFPFKSYVESAVELTIEAGRIVSIHGGREASMLEGFFADSADPDARFTSHMGWGLQKSADWWSMAMYDKESVMGMDGRCAAGNFLISTGPHPFKDRHTPYHLDIPLRGCSVSLDGVPVTVDGKLAGADAS</sequence>
<evidence type="ECO:0000313" key="3">
    <source>
        <dbReference type="Proteomes" id="UP000315677"/>
    </source>
</evidence>
<dbReference type="PANTHER" id="PTHR34448:SF1">
    <property type="entry name" value="BLL6088 PROTEIN"/>
    <property type="match status" value="1"/>
</dbReference>
<dbReference type="InterPro" id="IPR058739">
    <property type="entry name" value="NicX"/>
</dbReference>
<accession>A0A543DVH9</accession>
<dbReference type="Pfam" id="PF26233">
    <property type="entry name" value="NicX"/>
    <property type="match status" value="1"/>
</dbReference>
<reference evidence="2 3" key="1">
    <citation type="submission" date="2019-06" db="EMBL/GenBank/DDBJ databases">
        <title>Sequencing the genomes of 1000 actinobacteria strains.</title>
        <authorList>
            <person name="Klenk H.-P."/>
        </authorList>
    </citation>
    <scope>NUCLEOTIDE SEQUENCE [LARGE SCALE GENOMIC DNA]</scope>
    <source>
        <strain evidence="2 3">DSM 45301</strain>
    </source>
</reference>
<dbReference type="GO" id="GO:0046872">
    <property type="term" value="F:metal ion binding"/>
    <property type="evidence" value="ECO:0007669"/>
    <property type="project" value="UniProtKB-KW"/>
</dbReference>
<keyword evidence="3" id="KW-1185">Reference proteome</keyword>
<dbReference type="RefSeq" id="WP_142047013.1">
    <property type="nucleotide sequence ID" value="NZ_VFPA01000001.1"/>
</dbReference>
<keyword evidence="2" id="KW-0560">Oxidoreductase</keyword>
<dbReference type="GO" id="GO:0051213">
    <property type="term" value="F:dioxygenase activity"/>
    <property type="evidence" value="ECO:0007669"/>
    <property type="project" value="UniProtKB-KW"/>
</dbReference>
<dbReference type="SUPFAM" id="SSF144052">
    <property type="entry name" value="Thermophilic metalloprotease-like"/>
    <property type="match status" value="1"/>
</dbReference>
<dbReference type="PANTHER" id="PTHR34448">
    <property type="entry name" value="AMINOPEPTIDASE"/>
    <property type="match status" value="1"/>
</dbReference>
<proteinExistence type="predicted"/>
<keyword evidence="2" id="KW-0223">Dioxygenase</keyword>
<evidence type="ECO:0000313" key="2">
    <source>
        <dbReference type="EMBL" id="TQM13331.1"/>
    </source>
</evidence>
<comment type="caution">
    <text evidence="2">The sequence shown here is derived from an EMBL/GenBank/DDBJ whole genome shotgun (WGS) entry which is preliminary data.</text>
</comment>
<gene>
    <name evidence="2" type="ORF">FB558_0063</name>
</gene>
<dbReference type="AlphaFoldDB" id="A0A543DVH9"/>
<evidence type="ECO:0000256" key="1">
    <source>
        <dbReference type="ARBA" id="ARBA00022723"/>
    </source>
</evidence>
<keyword evidence="1" id="KW-0479">Metal-binding</keyword>
<organism evidence="2 3">
    <name type="scientific">Pseudonocardia kunmingensis</name>
    <dbReference type="NCBI Taxonomy" id="630975"/>
    <lineage>
        <taxon>Bacteria</taxon>
        <taxon>Bacillati</taxon>
        <taxon>Actinomycetota</taxon>
        <taxon>Actinomycetes</taxon>
        <taxon>Pseudonocardiales</taxon>
        <taxon>Pseudonocardiaceae</taxon>
        <taxon>Pseudonocardia</taxon>
    </lineage>
</organism>
<dbReference type="Proteomes" id="UP000315677">
    <property type="component" value="Unassembled WGS sequence"/>
</dbReference>
<dbReference type="InterPro" id="IPR052170">
    <property type="entry name" value="M29_Exopeptidase"/>
</dbReference>
<name>A0A543DVH9_9PSEU</name>
<dbReference type="OrthoDB" id="6918951at2"/>